<dbReference type="Pfam" id="PF03517">
    <property type="entry name" value="Voldacs"/>
    <property type="match status" value="1"/>
</dbReference>
<keyword evidence="4" id="KW-0963">Cytoplasm</keyword>
<accession>A0A5C3F9K8</accession>
<sequence>MAGFKAIAEAPRFLSRQDADVAQQSTPGSFAALPPLLRLELEQVRIYLCPPPDSLPTCFSKYESTSAAGQHANPDGEDEDLDHDAAQTVVADGKLWLTESELSFLAPGSSSGFSVTYPTISLHAVTRSPPAGLAAPCPPSASASQQNGQDPRSGGCLYVQLDLAAEDEQADQDDEGSLLEMHVFTPDDESRGYPSLGCSRSARPPPTTRLIAPPPCSPIRLRHTVDQLFEALSHCASLHPSAGGGGDGGSHPFSGFAPFGTGDPDAMAVDGAFDDADEDDDAIVADAQPTNGDGAGTAELSEAGRVRNDFQTPDSRFRPY</sequence>
<dbReference type="GO" id="GO:0034709">
    <property type="term" value="C:methylosome"/>
    <property type="evidence" value="ECO:0007669"/>
    <property type="project" value="InterPro"/>
</dbReference>
<keyword evidence="8" id="KW-1185">Reference proteome</keyword>
<organism evidence="7 8">
    <name type="scientific">Pseudozyma flocculosa</name>
    <dbReference type="NCBI Taxonomy" id="84751"/>
    <lineage>
        <taxon>Eukaryota</taxon>
        <taxon>Fungi</taxon>
        <taxon>Dikarya</taxon>
        <taxon>Basidiomycota</taxon>
        <taxon>Ustilaginomycotina</taxon>
        <taxon>Ustilaginomycetes</taxon>
        <taxon>Ustilaginales</taxon>
        <taxon>Ustilaginaceae</taxon>
        <taxon>Pseudozyma</taxon>
    </lineage>
</organism>
<dbReference type="PANTHER" id="PTHR21399:SF0">
    <property type="entry name" value="METHYLOSOME SUBUNIT PICLN"/>
    <property type="match status" value="1"/>
</dbReference>
<dbReference type="AlphaFoldDB" id="A0A5C3F9K8"/>
<comment type="similarity">
    <text evidence="3">Belongs to the pICln (TC 1.A.47) family.</text>
</comment>
<dbReference type="InterPro" id="IPR039924">
    <property type="entry name" value="ICln/Lot5/Saf5"/>
</dbReference>
<evidence type="ECO:0000313" key="7">
    <source>
        <dbReference type="EMBL" id="SPO40325.1"/>
    </source>
</evidence>
<dbReference type="GO" id="GO:0005886">
    <property type="term" value="C:plasma membrane"/>
    <property type="evidence" value="ECO:0007669"/>
    <property type="project" value="InterPro"/>
</dbReference>
<gene>
    <name evidence="7" type="ORF">PSFLO_05807</name>
</gene>
<dbReference type="PRINTS" id="PR01348">
    <property type="entry name" value="ICLNCHANNEL"/>
</dbReference>
<dbReference type="Proteomes" id="UP000323386">
    <property type="component" value="Unassembled WGS sequence"/>
</dbReference>
<feature type="region of interest" description="Disordered" evidence="6">
    <location>
        <begin position="130"/>
        <end position="155"/>
    </location>
</feature>
<dbReference type="InterPro" id="IPR011993">
    <property type="entry name" value="PH-like_dom_sf"/>
</dbReference>
<evidence type="ECO:0000256" key="5">
    <source>
        <dbReference type="ARBA" id="ARBA00023242"/>
    </source>
</evidence>
<keyword evidence="5" id="KW-0539">Nucleus</keyword>
<dbReference type="GO" id="GO:0006821">
    <property type="term" value="P:chloride transport"/>
    <property type="evidence" value="ECO:0007669"/>
    <property type="project" value="InterPro"/>
</dbReference>
<proteinExistence type="inferred from homology"/>
<dbReference type="GO" id="GO:0034715">
    <property type="term" value="C:pICln-Sm protein complex"/>
    <property type="evidence" value="ECO:0007669"/>
    <property type="project" value="InterPro"/>
</dbReference>
<feature type="region of interest" description="Disordered" evidence="6">
    <location>
        <begin position="285"/>
        <end position="320"/>
    </location>
</feature>
<dbReference type="GO" id="GO:0006884">
    <property type="term" value="P:cell volume homeostasis"/>
    <property type="evidence" value="ECO:0007669"/>
    <property type="project" value="InterPro"/>
</dbReference>
<dbReference type="OrthoDB" id="19714at2759"/>
<comment type="subcellular location">
    <subcellularLocation>
        <location evidence="2">Cytoplasm</location>
    </subcellularLocation>
    <subcellularLocation>
        <location evidence="1">Nucleus</location>
    </subcellularLocation>
</comment>
<dbReference type="PANTHER" id="PTHR21399">
    <property type="entry name" value="CHLORIDE CONDUCTANCE REGULATORY PROTEIN ICLN"/>
    <property type="match status" value="1"/>
</dbReference>
<dbReference type="EMBL" id="OOIP01000019">
    <property type="protein sequence ID" value="SPO40325.1"/>
    <property type="molecule type" value="Genomic_DNA"/>
</dbReference>
<evidence type="ECO:0000256" key="6">
    <source>
        <dbReference type="SAM" id="MobiDB-lite"/>
    </source>
</evidence>
<name>A0A5C3F9K8_9BASI</name>
<dbReference type="GO" id="GO:0000387">
    <property type="term" value="P:spliceosomal snRNP assembly"/>
    <property type="evidence" value="ECO:0007669"/>
    <property type="project" value="InterPro"/>
</dbReference>
<evidence type="ECO:0000256" key="4">
    <source>
        <dbReference type="ARBA" id="ARBA00022490"/>
    </source>
</evidence>
<dbReference type="GO" id="GO:0005681">
    <property type="term" value="C:spliceosomal complex"/>
    <property type="evidence" value="ECO:0007669"/>
    <property type="project" value="TreeGrafter"/>
</dbReference>
<protein>
    <recommendedName>
        <fullName evidence="9">Regulator of volume decrease after cellular swelling-domain-containing protein</fullName>
    </recommendedName>
</protein>
<evidence type="ECO:0000256" key="3">
    <source>
        <dbReference type="ARBA" id="ARBA00007054"/>
    </source>
</evidence>
<dbReference type="InterPro" id="IPR003521">
    <property type="entry name" value="ICln"/>
</dbReference>
<evidence type="ECO:0008006" key="9">
    <source>
        <dbReference type="Google" id="ProtNLM"/>
    </source>
</evidence>
<feature type="compositionally biased region" description="Low complexity" evidence="6">
    <location>
        <begin position="130"/>
        <end position="144"/>
    </location>
</feature>
<dbReference type="GO" id="GO:0045292">
    <property type="term" value="P:mRNA cis splicing, via spliceosome"/>
    <property type="evidence" value="ECO:0007669"/>
    <property type="project" value="TreeGrafter"/>
</dbReference>
<evidence type="ECO:0000256" key="1">
    <source>
        <dbReference type="ARBA" id="ARBA00004123"/>
    </source>
</evidence>
<dbReference type="GO" id="GO:0005829">
    <property type="term" value="C:cytosol"/>
    <property type="evidence" value="ECO:0007669"/>
    <property type="project" value="InterPro"/>
</dbReference>
<evidence type="ECO:0000313" key="8">
    <source>
        <dbReference type="Proteomes" id="UP000323386"/>
    </source>
</evidence>
<reference evidence="7 8" key="1">
    <citation type="submission" date="2018-03" db="EMBL/GenBank/DDBJ databases">
        <authorList>
            <person name="Guldener U."/>
        </authorList>
    </citation>
    <scope>NUCLEOTIDE SEQUENCE [LARGE SCALE GENOMIC DNA]</scope>
    <source>
        <strain evidence="7 8">DAOM196992</strain>
    </source>
</reference>
<evidence type="ECO:0000256" key="2">
    <source>
        <dbReference type="ARBA" id="ARBA00004496"/>
    </source>
</evidence>
<dbReference type="Gene3D" id="2.30.29.30">
    <property type="entry name" value="Pleckstrin-homology domain (PH domain)/Phosphotyrosine-binding domain (PTB)"/>
    <property type="match status" value="1"/>
</dbReference>